<evidence type="ECO:0000256" key="5">
    <source>
        <dbReference type="ARBA" id="ARBA00047555"/>
    </source>
</evidence>
<reference evidence="8" key="1">
    <citation type="submission" date="2020-08" db="EMBL/GenBank/DDBJ databases">
        <title>Functional genomics of gut bacteria from endangered species of beetles.</title>
        <authorList>
            <person name="Carlos-Shanley C."/>
        </authorList>
    </citation>
    <scope>NUCLEOTIDE SEQUENCE [LARGE SCALE GENOMIC DNA]</scope>
    <source>
        <strain evidence="8">S00060</strain>
    </source>
</reference>
<dbReference type="PANTHER" id="PTHR24321">
    <property type="entry name" value="DEHYDROGENASES, SHORT CHAIN"/>
    <property type="match status" value="1"/>
</dbReference>
<dbReference type="GO" id="GO:0047936">
    <property type="term" value="F:glucose 1-dehydrogenase [NAD(P)+] activity"/>
    <property type="evidence" value="ECO:0007669"/>
    <property type="project" value="UniProtKB-EC"/>
</dbReference>
<comment type="caution">
    <text evidence="8">The sequence shown here is derived from an EMBL/GenBank/DDBJ whole genome shotgun (WGS) entry which is preliminary data.</text>
</comment>
<protein>
    <recommendedName>
        <fullName evidence="4">glucose 1-dehydrogenase [NAD(P)(+)]</fullName>
        <ecNumber evidence="4">1.1.1.47</ecNumber>
    </recommendedName>
</protein>
<dbReference type="FunFam" id="3.40.50.720:FF:000084">
    <property type="entry name" value="Short-chain dehydrogenase reductase"/>
    <property type="match status" value="1"/>
</dbReference>
<sequence>MGDFSNKVVLITGAAGGIGIATAKAFAKEGAKLALVDLKKGSLEKAVKEAGINDALLLTADVTNEEEVKKYVDDTVERYGRIDAFVNNAGINGDFANIVDQTVENFKNVLNINVIGVFLGLKYVMKVMMNQKEGSIVNMASNGGLLGAPGMSSYVASKHGVIALNKTAALEGAEYGIRSVAVCPSGVDTQMMRSIEKNAMPGKEEEAKSVFEASVPMNRYAEATEIANLITFLASEKASFISGSYYRIDGGQGATSV</sequence>
<evidence type="ECO:0000313" key="8">
    <source>
        <dbReference type="EMBL" id="MBA9038870.1"/>
    </source>
</evidence>
<dbReference type="PANTHER" id="PTHR24321:SF8">
    <property type="entry name" value="ESTRADIOL 17-BETA-DEHYDROGENASE 8-RELATED"/>
    <property type="match status" value="1"/>
</dbReference>
<accession>A0A7W3REB0</accession>
<evidence type="ECO:0000256" key="6">
    <source>
        <dbReference type="ARBA" id="ARBA00048831"/>
    </source>
</evidence>
<dbReference type="Proteomes" id="UP000543174">
    <property type="component" value="Unassembled WGS sequence"/>
</dbReference>
<dbReference type="RefSeq" id="WP_013056517.1">
    <property type="nucleotide sequence ID" value="NZ_CP041519.1"/>
</dbReference>
<organism evidence="8 9">
    <name type="scientific">Priestia aryabhattai</name>
    <name type="common">Bacillus aryabhattai</name>
    <dbReference type="NCBI Taxonomy" id="412384"/>
    <lineage>
        <taxon>Bacteria</taxon>
        <taxon>Bacillati</taxon>
        <taxon>Bacillota</taxon>
        <taxon>Bacilli</taxon>
        <taxon>Bacillales</taxon>
        <taxon>Bacillaceae</taxon>
        <taxon>Priestia</taxon>
    </lineage>
</organism>
<comment type="catalytic activity">
    <reaction evidence="6">
        <text>D-glucose + NAD(+) = D-glucono-1,5-lactone + NADH + H(+)</text>
        <dbReference type="Rhea" id="RHEA:14293"/>
        <dbReference type="ChEBI" id="CHEBI:4167"/>
        <dbReference type="ChEBI" id="CHEBI:15378"/>
        <dbReference type="ChEBI" id="CHEBI:16217"/>
        <dbReference type="ChEBI" id="CHEBI:57540"/>
        <dbReference type="ChEBI" id="CHEBI:57945"/>
        <dbReference type="EC" id="1.1.1.47"/>
    </reaction>
</comment>
<keyword evidence="9" id="KW-1185">Reference proteome</keyword>
<dbReference type="EC" id="1.1.1.47" evidence="4"/>
<dbReference type="Pfam" id="PF13561">
    <property type="entry name" value="adh_short_C2"/>
    <property type="match status" value="1"/>
</dbReference>
<dbReference type="CDD" id="cd05233">
    <property type="entry name" value="SDR_c"/>
    <property type="match status" value="1"/>
</dbReference>
<dbReference type="SMR" id="A0A7W3REB0"/>
<gene>
    <name evidence="8" type="ORF">HNP21_001959</name>
</gene>
<proteinExistence type="inferred from homology"/>
<dbReference type="PRINTS" id="PR00081">
    <property type="entry name" value="GDHRDH"/>
</dbReference>
<dbReference type="SMART" id="SM00822">
    <property type="entry name" value="PKS_KR"/>
    <property type="match status" value="1"/>
</dbReference>
<evidence type="ECO:0000259" key="7">
    <source>
        <dbReference type="SMART" id="SM00822"/>
    </source>
</evidence>
<comment type="similarity">
    <text evidence="1">Belongs to the short-chain dehydrogenases/reductases (SDR) family.</text>
</comment>
<evidence type="ECO:0000313" key="9">
    <source>
        <dbReference type="Proteomes" id="UP000543174"/>
    </source>
</evidence>
<dbReference type="NCBIfam" id="NF005559">
    <property type="entry name" value="PRK07231.1"/>
    <property type="match status" value="1"/>
</dbReference>
<dbReference type="PRINTS" id="PR00080">
    <property type="entry name" value="SDRFAMILY"/>
</dbReference>
<evidence type="ECO:0000256" key="2">
    <source>
        <dbReference type="ARBA" id="ARBA00023002"/>
    </source>
</evidence>
<feature type="domain" description="Ketoreductase" evidence="7">
    <location>
        <begin position="7"/>
        <end position="190"/>
    </location>
</feature>
<keyword evidence="3" id="KW-0520">NAD</keyword>
<name>A0A7W3REB0_PRIAR</name>
<dbReference type="AlphaFoldDB" id="A0A7W3REB0"/>
<evidence type="ECO:0000256" key="3">
    <source>
        <dbReference type="ARBA" id="ARBA00023027"/>
    </source>
</evidence>
<dbReference type="InterPro" id="IPR002347">
    <property type="entry name" value="SDR_fam"/>
</dbReference>
<dbReference type="SUPFAM" id="SSF51735">
    <property type="entry name" value="NAD(P)-binding Rossmann-fold domains"/>
    <property type="match status" value="1"/>
</dbReference>
<dbReference type="GO" id="GO:0008206">
    <property type="term" value="P:bile acid metabolic process"/>
    <property type="evidence" value="ECO:0007669"/>
    <property type="project" value="UniProtKB-ARBA"/>
</dbReference>
<dbReference type="InterPro" id="IPR020904">
    <property type="entry name" value="Sc_DH/Rdtase_CS"/>
</dbReference>
<evidence type="ECO:0000256" key="1">
    <source>
        <dbReference type="ARBA" id="ARBA00006484"/>
    </source>
</evidence>
<dbReference type="PROSITE" id="PS00061">
    <property type="entry name" value="ADH_SHORT"/>
    <property type="match status" value="1"/>
</dbReference>
<dbReference type="EMBL" id="JACJHT010000001">
    <property type="protein sequence ID" value="MBA9038870.1"/>
    <property type="molecule type" value="Genomic_DNA"/>
</dbReference>
<evidence type="ECO:0000256" key="4">
    <source>
        <dbReference type="ARBA" id="ARBA00024389"/>
    </source>
</evidence>
<comment type="catalytic activity">
    <reaction evidence="5">
        <text>D-glucose + NADP(+) = D-glucono-1,5-lactone + NADPH + H(+)</text>
        <dbReference type="Rhea" id="RHEA:14405"/>
        <dbReference type="ChEBI" id="CHEBI:4167"/>
        <dbReference type="ChEBI" id="CHEBI:15378"/>
        <dbReference type="ChEBI" id="CHEBI:16217"/>
        <dbReference type="ChEBI" id="CHEBI:57783"/>
        <dbReference type="ChEBI" id="CHEBI:58349"/>
        <dbReference type="EC" id="1.1.1.47"/>
    </reaction>
</comment>
<dbReference type="Gene3D" id="3.40.50.720">
    <property type="entry name" value="NAD(P)-binding Rossmann-like Domain"/>
    <property type="match status" value="1"/>
</dbReference>
<keyword evidence="2" id="KW-0560">Oxidoreductase</keyword>
<dbReference type="InterPro" id="IPR057326">
    <property type="entry name" value="KR_dom"/>
</dbReference>
<dbReference type="InterPro" id="IPR036291">
    <property type="entry name" value="NAD(P)-bd_dom_sf"/>
</dbReference>